<accession>A0AAJ6VMX9</accession>
<evidence type="ECO:0000313" key="17">
    <source>
        <dbReference type="Proteomes" id="UP000695007"/>
    </source>
</evidence>
<dbReference type="PROSITE" id="PS00107">
    <property type="entry name" value="PROTEIN_KINASE_ATP"/>
    <property type="match status" value="1"/>
</dbReference>
<dbReference type="PROSITE" id="PS50011">
    <property type="entry name" value="PROTEIN_KINASE_DOM"/>
    <property type="match status" value="1"/>
</dbReference>
<evidence type="ECO:0000256" key="5">
    <source>
        <dbReference type="ARBA" id="ARBA00022679"/>
    </source>
</evidence>
<dbReference type="FunFam" id="3.30.200.20:FF:000229">
    <property type="entry name" value="Serine/threonine-protein kinase Chk1"/>
    <property type="match status" value="1"/>
</dbReference>
<evidence type="ECO:0000256" key="14">
    <source>
        <dbReference type="PROSITE-ProRule" id="PRU10141"/>
    </source>
</evidence>
<keyword evidence="4 15" id="KW-0723">Serine/threonine-protein kinase</keyword>
<comment type="subcellular location">
    <subcellularLocation>
        <location evidence="1">Nucleus</location>
    </subcellularLocation>
</comment>
<keyword evidence="6 14" id="KW-0547">Nucleotide-binding</keyword>
<evidence type="ECO:0000256" key="13">
    <source>
        <dbReference type="ARBA" id="ARBA00048679"/>
    </source>
</evidence>
<keyword evidence="7" id="KW-0227">DNA damage</keyword>
<evidence type="ECO:0000256" key="4">
    <source>
        <dbReference type="ARBA" id="ARBA00022527"/>
    </source>
</evidence>
<dbReference type="GO" id="GO:0005524">
    <property type="term" value="F:ATP binding"/>
    <property type="evidence" value="ECO:0007669"/>
    <property type="project" value="UniProtKB-UniRule"/>
</dbReference>
<name>A0AAJ6VMX9_9HYME</name>
<evidence type="ECO:0000259" key="16">
    <source>
        <dbReference type="PROSITE" id="PS50011"/>
    </source>
</evidence>
<reference evidence="18" key="1">
    <citation type="submission" date="2025-08" db="UniProtKB">
        <authorList>
            <consortium name="RefSeq"/>
        </authorList>
    </citation>
    <scope>IDENTIFICATION</scope>
</reference>
<dbReference type="EC" id="2.7.11.1" evidence="3"/>
<comment type="catalytic activity">
    <reaction evidence="12">
        <text>L-threonyl-[protein] + ATP = O-phospho-L-threonyl-[protein] + ADP + H(+)</text>
        <dbReference type="Rhea" id="RHEA:46608"/>
        <dbReference type="Rhea" id="RHEA-COMP:11060"/>
        <dbReference type="Rhea" id="RHEA-COMP:11605"/>
        <dbReference type="ChEBI" id="CHEBI:15378"/>
        <dbReference type="ChEBI" id="CHEBI:30013"/>
        <dbReference type="ChEBI" id="CHEBI:30616"/>
        <dbReference type="ChEBI" id="CHEBI:61977"/>
        <dbReference type="ChEBI" id="CHEBI:456216"/>
        <dbReference type="EC" id="2.7.11.1"/>
    </reaction>
</comment>
<keyword evidence="11" id="KW-0131">Cell cycle</keyword>
<keyword evidence="5" id="KW-0808">Transferase</keyword>
<dbReference type="GO" id="GO:0007095">
    <property type="term" value="P:mitotic G2 DNA damage checkpoint signaling"/>
    <property type="evidence" value="ECO:0007669"/>
    <property type="project" value="TreeGrafter"/>
</dbReference>
<dbReference type="CTD" id="2922"/>
<evidence type="ECO:0000256" key="11">
    <source>
        <dbReference type="ARBA" id="ARBA00023306"/>
    </source>
</evidence>
<keyword evidence="9 14" id="KW-0067">ATP-binding</keyword>
<dbReference type="Pfam" id="PF00069">
    <property type="entry name" value="Pkinase"/>
    <property type="match status" value="1"/>
</dbReference>
<dbReference type="SUPFAM" id="SSF56112">
    <property type="entry name" value="Protein kinase-like (PK-like)"/>
    <property type="match status" value="1"/>
</dbReference>
<evidence type="ECO:0000256" key="2">
    <source>
        <dbReference type="ARBA" id="ARBA00010791"/>
    </source>
</evidence>
<dbReference type="GO" id="GO:0035861">
    <property type="term" value="C:site of double-strand break"/>
    <property type="evidence" value="ECO:0007669"/>
    <property type="project" value="TreeGrafter"/>
</dbReference>
<dbReference type="GO" id="GO:0005634">
    <property type="term" value="C:nucleus"/>
    <property type="evidence" value="ECO:0007669"/>
    <property type="project" value="UniProtKB-SubCell"/>
</dbReference>
<evidence type="ECO:0000256" key="3">
    <source>
        <dbReference type="ARBA" id="ARBA00012513"/>
    </source>
</evidence>
<evidence type="ECO:0000256" key="10">
    <source>
        <dbReference type="ARBA" id="ARBA00023242"/>
    </source>
</evidence>
<dbReference type="PROSITE" id="PS00108">
    <property type="entry name" value="PROTEIN_KINASE_ST"/>
    <property type="match status" value="1"/>
</dbReference>
<dbReference type="GO" id="GO:0004674">
    <property type="term" value="F:protein serine/threonine kinase activity"/>
    <property type="evidence" value="ECO:0007669"/>
    <property type="project" value="UniProtKB-KW"/>
</dbReference>
<sequence>MSEFVDGWILGDILGEGAYGEVRLVVNKSTGEAVAMKMVDLGKHPDARNTVRKETTIHRMLSNPYIIQYFGQRSESNIEYIFLEYASGGELFDRIEPDVGMPIEEARKYFRQLIIAVEYLHSRGVAHRDLKPENLLLDANDNLKVSDFGLATVYRLHGKERYLNKKCGTLPYVAPEVLERPYHAEPADIWSCGIILIALLAGELPWDQASKNCSEYSAWKNNSYHYLTPWKKLDRLSLLLLKKILVHVPSVRSSLYDIKKHDWYNTGFYTDVESCNKPALENTQLNNIKEQAFCFSQPELPPVGISLTNMKFEERTGLSFSQPASVENLLVSSQLQAINTQASQNTFQNLVRRMTRCFASTSCEDTVKIITQCLVKKNYHYRVNNFGIITISTVDKRKMPLVFKINIIDMDNKTLIDFRLSKGCGIEFKKEFVKIKTLLNHILLTSNNI</sequence>
<dbReference type="InterPro" id="IPR000719">
    <property type="entry name" value="Prot_kinase_dom"/>
</dbReference>
<dbReference type="KEGG" id="csol:105360491"/>
<dbReference type="AlphaFoldDB" id="A0AAJ6VMX9"/>
<dbReference type="InterPro" id="IPR017441">
    <property type="entry name" value="Protein_kinase_ATP_BS"/>
</dbReference>
<organism evidence="17 18">
    <name type="scientific">Ceratosolen solmsi marchali</name>
    <dbReference type="NCBI Taxonomy" id="326594"/>
    <lineage>
        <taxon>Eukaryota</taxon>
        <taxon>Metazoa</taxon>
        <taxon>Ecdysozoa</taxon>
        <taxon>Arthropoda</taxon>
        <taxon>Hexapoda</taxon>
        <taxon>Insecta</taxon>
        <taxon>Pterygota</taxon>
        <taxon>Neoptera</taxon>
        <taxon>Endopterygota</taxon>
        <taxon>Hymenoptera</taxon>
        <taxon>Apocrita</taxon>
        <taxon>Proctotrupomorpha</taxon>
        <taxon>Chalcidoidea</taxon>
        <taxon>Agaonidae</taxon>
        <taxon>Agaoninae</taxon>
        <taxon>Ceratosolen</taxon>
    </lineage>
</organism>
<evidence type="ECO:0000256" key="7">
    <source>
        <dbReference type="ARBA" id="ARBA00022763"/>
    </source>
</evidence>
<evidence type="ECO:0000313" key="18">
    <source>
        <dbReference type="RefSeq" id="XP_011495702.1"/>
    </source>
</evidence>
<dbReference type="PANTHER" id="PTHR43895:SF32">
    <property type="entry name" value="SERINE_THREONINE-PROTEIN KINASE CHK1"/>
    <property type="match status" value="1"/>
</dbReference>
<evidence type="ECO:0000256" key="6">
    <source>
        <dbReference type="ARBA" id="ARBA00022741"/>
    </source>
</evidence>
<dbReference type="InterPro" id="IPR008271">
    <property type="entry name" value="Ser/Thr_kinase_AS"/>
</dbReference>
<gene>
    <name evidence="18" type="primary">LOC105360491</name>
</gene>
<feature type="domain" description="Protein kinase" evidence="16">
    <location>
        <begin position="8"/>
        <end position="264"/>
    </location>
</feature>
<dbReference type="SMART" id="SM00220">
    <property type="entry name" value="S_TKc"/>
    <property type="match status" value="1"/>
</dbReference>
<evidence type="ECO:0000256" key="12">
    <source>
        <dbReference type="ARBA" id="ARBA00047899"/>
    </source>
</evidence>
<evidence type="ECO:0000256" key="15">
    <source>
        <dbReference type="RuleBase" id="RU000304"/>
    </source>
</evidence>
<dbReference type="Proteomes" id="UP000695007">
    <property type="component" value="Unplaced"/>
</dbReference>
<proteinExistence type="inferred from homology"/>
<evidence type="ECO:0000256" key="9">
    <source>
        <dbReference type="ARBA" id="ARBA00022840"/>
    </source>
</evidence>
<evidence type="ECO:0000256" key="1">
    <source>
        <dbReference type="ARBA" id="ARBA00004123"/>
    </source>
</evidence>
<dbReference type="Gene3D" id="1.10.510.10">
    <property type="entry name" value="Transferase(Phosphotransferase) domain 1"/>
    <property type="match status" value="1"/>
</dbReference>
<dbReference type="PANTHER" id="PTHR43895">
    <property type="entry name" value="CALCIUM/CALMODULIN-DEPENDENT PROTEIN KINASE KINASE-RELATED"/>
    <property type="match status" value="1"/>
</dbReference>
<dbReference type="GO" id="GO:0033314">
    <property type="term" value="P:mitotic DNA replication checkpoint signaling"/>
    <property type="evidence" value="ECO:0007669"/>
    <property type="project" value="UniProtKB-ARBA"/>
</dbReference>
<keyword evidence="10" id="KW-0539">Nucleus</keyword>
<feature type="binding site" evidence="14">
    <location>
        <position position="37"/>
    </location>
    <ligand>
        <name>ATP</name>
        <dbReference type="ChEBI" id="CHEBI:30616"/>
    </ligand>
</feature>
<dbReference type="GeneID" id="105360491"/>
<dbReference type="InterPro" id="IPR011009">
    <property type="entry name" value="Kinase-like_dom_sf"/>
</dbReference>
<protein>
    <recommendedName>
        <fullName evidence="3">non-specific serine/threonine protein kinase</fullName>
        <ecNumber evidence="3">2.7.11.1</ecNumber>
    </recommendedName>
</protein>
<comment type="similarity">
    <text evidence="2">Belongs to the protein kinase superfamily. CAMK Ser/Thr protein kinase family. NIM1 subfamily.</text>
</comment>
<keyword evidence="8 18" id="KW-0418">Kinase</keyword>
<comment type="catalytic activity">
    <reaction evidence="13">
        <text>L-seryl-[protein] + ATP = O-phospho-L-seryl-[protein] + ADP + H(+)</text>
        <dbReference type="Rhea" id="RHEA:17989"/>
        <dbReference type="Rhea" id="RHEA-COMP:9863"/>
        <dbReference type="Rhea" id="RHEA-COMP:11604"/>
        <dbReference type="ChEBI" id="CHEBI:15378"/>
        <dbReference type="ChEBI" id="CHEBI:29999"/>
        <dbReference type="ChEBI" id="CHEBI:30616"/>
        <dbReference type="ChEBI" id="CHEBI:83421"/>
        <dbReference type="ChEBI" id="CHEBI:456216"/>
        <dbReference type="EC" id="2.7.11.1"/>
    </reaction>
</comment>
<dbReference type="FunFam" id="1.10.510.10:FF:000301">
    <property type="entry name" value="Serine/threonine-protein kinase Chk1"/>
    <property type="match status" value="1"/>
</dbReference>
<evidence type="ECO:0000256" key="8">
    <source>
        <dbReference type="ARBA" id="ARBA00022777"/>
    </source>
</evidence>
<dbReference type="GO" id="GO:0005737">
    <property type="term" value="C:cytoplasm"/>
    <property type="evidence" value="ECO:0007669"/>
    <property type="project" value="TreeGrafter"/>
</dbReference>
<dbReference type="RefSeq" id="XP_011495702.1">
    <property type="nucleotide sequence ID" value="XM_011497400.1"/>
</dbReference>
<keyword evidence="17" id="KW-1185">Reference proteome</keyword>